<evidence type="ECO:0000313" key="4">
    <source>
        <dbReference type="Proteomes" id="UP000677228"/>
    </source>
</evidence>
<accession>A0A8S2ESU7</accession>
<evidence type="ECO:0000256" key="1">
    <source>
        <dbReference type="SAM" id="Phobius"/>
    </source>
</evidence>
<dbReference type="Proteomes" id="UP000677228">
    <property type="component" value="Unassembled WGS sequence"/>
</dbReference>
<comment type="caution">
    <text evidence="2">The sequence shown here is derived from an EMBL/GenBank/DDBJ whole genome shotgun (WGS) entry which is preliminary data.</text>
</comment>
<sequence>MATANEELVELVTKQAMDLLAEIRKDVEETKALTEEDRKNCMAICHRVETEHTRLKIEFLNESLILIDQALETSDQQKLIQIHEAWSLALENVTRQCENLAGPLTEVFQVLSRNDQEMETKYTGVITGTVASSILVGIAVGLIITHCHPGSFLQYGCEKILPIAPLLAIVLATGCAIGKITSTDVRTVQRKLDSARSILAKHFSNYIDSPTNGSSKSEVAIFIRKSIDMLNINEDIWQSREALEMMKDSIRSELKHLQEPK</sequence>
<dbReference type="AlphaFoldDB" id="A0A8S2ESU7"/>
<keyword evidence="1" id="KW-0812">Transmembrane</keyword>
<organism evidence="2 4">
    <name type="scientific">Didymodactylos carnosus</name>
    <dbReference type="NCBI Taxonomy" id="1234261"/>
    <lineage>
        <taxon>Eukaryota</taxon>
        <taxon>Metazoa</taxon>
        <taxon>Spiralia</taxon>
        <taxon>Gnathifera</taxon>
        <taxon>Rotifera</taxon>
        <taxon>Eurotatoria</taxon>
        <taxon>Bdelloidea</taxon>
        <taxon>Philodinida</taxon>
        <taxon>Philodinidae</taxon>
        <taxon>Didymodactylos</taxon>
    </lineage>
</organism>
<proteinExistence type="predicted"/>
<dbReference type="EMBL" id="CAJOBA010037148">
    <property type="protein sequence ID" value="CAF4036722.1"/>
    <property type="molecule type" value="Genomic_DNA"/>
</dbReference>
<gene>
    <name evidence="2" type="ORF">OVA965_LOCUS25272</name>
    <name evidence="3" type="ORF">TMI583_LOCUS25999</name>
</gene>
<name>A0A8S2ESU7_9BILA</name>
<dbReference type="EMBL" id="CAJNOK010015603">
    <property type="protein sequence ID" value="CAF1228738.1"/>
    <property type="molecule type" value="Genomic_DNA"/>
</dbReference>
<feature type="transmembrane region" description="Helical" evidence="1">
    <location>
        <begin position="122"/>
        <end position="144"/>
    </location>
</feature>
<reference evidence="2" key="1">
    <citation type="submission" date="2021-02" db="EMBL/GenBank/DDBJ databases">
        <authorList>
            <person name="Nowell W R."/>
        </authorList>
    </citation>
    <scope>NUCLEOTIDE SEQUENCE</scope>
</reference>
<keyword evidence="1" id="KW-0472">Membrane</keyword>
<feature type="transmembrane region" description="Helical" evidence="1">
    <location>
        <begin position="160"/>
        <end position="181"/>
    </location>
</feature>
<evidence type="ECO:0000313" key="2">
    <source>
        <dbReference type="EMBL" id="CAF1228738.1"/>
    </source>
</evidence>
<keyword evidence="1" id="KW-1133">Transmembrane helix</keyword>
<dbReference type="Proteomes" id="UP000682733">
    <property type="component" value="Unassembled WGS sequence"/>
</dbReference>
<protein>
    <submittedName>
        <fullName evidence="2">Uncharacterized protein</fullName>
    </submittedName>
</protein>
<evidence type="ECO:0000313" key="3">
    <source>
        <dbReference type="EMBL" id="CAF4036722.1"/>
    </source>
</evidence>